<evidence type="ECO:0000256" key="3">
    <source>
        <dbReference type="ARBA" id="ARBA00022679"/>
    </source>
</evidence>
<keyword evidence="5" id="KW-0443">Lipid metabolism</keyword>
<dbReference type="GO" id="GO:0008168">
    <property type="term" value="F:methyltransferase activity"/>
    <property type="evidence" value="ECO:0007669"/>
    <property type="project" value="UniProtKB-KW"/>
</dbReference>
<keyword evidence="2" id="KW-0489">Methyltransferase</keyword>
<name>A0AAN6ZK60_9PEZI</name>
<evidence type="ECO:0000256" key="5">
    <source>
        <dbReference type="ARBA" id="ARBA00023098"/>
    </source>
</evidence>
<gene>
    <name evidence="7" type="ORF">C8A04DRAFT_39577</name>
</gene>
<sequence>MPPPAPRSSRLGFLRLIAHGASLLRDGFNSVLTLNPVAAAIARPAVLALLSSSEVGTLVLVDEVYGERLVLGQPLVETHTDESTETTTTKTATRHGQSPPIATLTITSPSFYPRLLLLADMGFAEAYLLSEVRCADLTAFFRLFILNRDRLHNGSTMWSSLLSGTLGAISKPLLWLGVGGRSNTVETALLNAQAHYDLSNDLFAAFLSPDMTYSCPIWTTTADETIPDVESLESAQLRKIHTIIAAARIKSTDHVLEIGTGWGSFAIEAVRLTGCRVTSVTLSREQKALAEEKIREEGMEGRIRVLLVDYRAVRGPRYYYEGDEGTYDKIVSIEMLEAVGKDFLGVYFAQVDKLLKKDGGIAVFQCITLPEGRQAAYSAGEDFINRYIFPGGYLPSTTQLIDHITAASHGTLIVESVNNIGGHYARTLRLWREEFLANFNAVVRPALKREHPLMSDEEIEVFRRKWEYYFSYCEAGFATKTLGDVIITVGREGAMELMEGIPL</sequence>
<dbReference type="GeneID" id="87821254"/>
<evidence type="ECO:0000313" key="7">
    <source>
        <dbReference type="EMBL" id="KAK4140843.1"/>
    </source>
</evidence>
<dbReference type="SUPFAM" id="SSF53335">
    <property type="entry name" value="S-adenosyl-L-methionine-dependent methyltransferases"/>
    <property type="match status" value="1"/>
</dbReference>
<dbReference type="EMBL" id="MU853622">
    <property type="protein sequence ID" value="KAK4140843.1"/>
    <property type="molecule type" value="Genomic_DNA"/>
</dbReference>
<proteinExistence type="inferred from homology"/>
<dbReference type="RefSeq" id="XP_062634214.1">
    <property type="nucleotide sequence ID" value="XM_062784641.1"/>
</dbReference>
<dbReference type="GO" id="GO:0032259">
    <property type="term" value="P:methylation"/>
    <property type="evidence" value="ECO:0007669"/>
    <property type="project" value="UniProtKB-KW"/>
</dbReference>
<accession>A0AAN6ZK60</accession>
<dbReference type="Proteomes" id="UP001302676">
    <property type="component" value="Unassembled WGS sequence"/>
</dbReference>
<evidence type="ECO:0000256" key="1">
    <source>
        <dbReference type="ARBA" id="ARBA00010815"/>
    </source>
</evidence>
<dbReference type="Gene3D" id="3.40.50.150">
    <property type="entry name" value="Vaccinia Virus protein VP39"/>
    <property type="match status" value="1"/>
</dbReference>
<feature type="region of interest" description="Disordered" evidence="6">
    <location>
        <begin position="78"/>
        <end position="99"/>
    </location>
</feature>
<comment type="caution">
    <text evidence="7">The sequence shown here is derived from an EMBL/GenBank/DDBJ whole genome shotgun (WGS) entry which is preliminary data.</text>
</comment>
<dbReference type="InterPro" id="IPR003333">
    <property type="entry name" value="CMAS"/>
</dbReference>
<dbReference type="Pfam" id="PF02353">
    <property type="entry name" value="CMAS"/>
    <property type="match status" value="1"/>
</dbReference>
<dbReference type="PIRSF" id="PIRSF003085">
    <property type="entry name" value="CMAS"/>
    <property type="match status" value="1"/>
</dbReference>
<protein>
    <submittedName>
        <fullName evidence="7">Mycolic acid cyclopropane synthetase-domain-containing protein</fullName>
    </submittedName>
</protein>
<evidence type="ECO:0000256" key="4">
    <source>
        <dbReference type="ARBA" id="ARBA00022691"/>
    </source>
</evidence>
<keyword evidence="8" id="KW-1185">Reference proteome</keyword>
<dbReference type="PANTHER" id="PTHR43667:SF2">
    <property type="entry name" value="FATTY ACID C-METHYL TRANSFERASE"/>
    <property type="match status" value="1"/>
</dbReference>
<keyword evidence="3" id="KW-0808">Transferase</keyword>
<dbReference type="PANTHER" id="PTHR43667">
    <property type="entry name" value="CYCLOPROPANE-FATTY-ACYL-PHOSPHOLIPID SYNTHASE"/>
    <property type="match status" value="1"/>
</dbReference>
<keyword evidence="4" id="KW-0949">S-adenosyl-L-methionine</keyword>
<dbReference type="GO" id="GO:0008610">
    <property type="term" value="P:lipid biosynthetic process"/>
    <property type="evidence" value="ECO:0007669"/>
    <property type="project" value="InterPro"/>
</dbReference>
<reference evidence="7" key="2">
    <citation type="submission" date="2023-05" db="EMBL/GenBank/DDBJ databases">
        <authorList>
            <consortium name="Lawrence Berkeley National Laboratory"/>
            <person name="Steindorff A."/>
            <person name="Hensen N."/>
            <person name="Bonometti L."/>
            <person name="Westerberg I."/>
            <person name="Brannstrom I.O."/>
            <person name="Guillou S."/>
            <person name="Cros-Aarteil S."/>
            <person name="Calhoun S."/>
            <person name="Haridas S."/>
            <person name="Kuo A."/>
            <person name="Mondo S."/>
            <person name="Pangilinan J."/>
            <person name="Riley R."/>
            <person name="Labutti K."/>
            <person name="Andreopoulos B."/>
            <person name="Lipzen A."/>
            <person name="Chen C."/>
            <person name="Yanf M."/>
            <person name="Daum C."/>
            <person name="Ng V."/>
            <person name="Clum A."/>
            <person name="Ohm R."/>
            <person name="Martin F."/>
            <person name="Silar P."/>
            <person name="Natvig D."/>
            <person name="Lalanne C."/>
            <person name="Gautier V."/>
            <person name="Ament-Velasquez S.L."/>
            <person name="Kruys A."/>
            <person name="Hutchinson M.I."/>
            <person name="Powell A.J."/>
            <person name="Barry K."/>
            <person name="Miller A.N."/>
            <person name="Grigoriev I.V."/>
            <person name="Debuchy R."/>
            <person name="Gladieux P."/>
            <person name="Thoren M.H."/>
            <person name="Johannesson H."/>
        </authorList>
    </citation>
    <scope>NUCLEOTIDE SEQUENCE</scope>
    <source>
        <strain evidence="7">CBS 141.50</strain>
    </source>
</reference>
<organism evidence="7 8">
    <name type="scientific">Dichotomopilus funicola</name>
    <dbReference type="NCBI Taxonomy" id="1934379"/>
    <lineage>
        <taxon>Eukaryota</taxon>
        <taxon>Fungi</taxon>
        <taxon>Dikarya</taxon>
        <taxon>Ascomycota</taxon>
        <taxon>Pezizomycotina</taxon>
        <taxon>Sordariomycetes</taxon>
        <taxon>Sordariomycetidae</taxon>
        <taxon>Sordariales</taxon>
        <taxon>Chaetomiaceae</taxon>
        <taxon>Dichotomopilus</taxon>
    </lineage>
</organism>
<reference evidence="7" key="1">
    <citation type="journal article" date="2023" name="Mol. Phylogenet. Evol.">
        <title>Genome-scale phylogeny and comparative genomics of the fungal order Sordariales.</title>
        <authorList>
            <person name="Hensen N."/>
            <person name="Bonometti L."/>
            <person name="Westerberg I."/>
            <person name="Brannstrom I.O."/>
            <person name="Guillou S."/>
            <person name="Cros-Aarteil S."/>
            <person name="Calhoun S."/>
            <person name="Haridas S."/>
            <person name="Kuo A."/>
            <person name="Mondo S."/>
            <person name="Pangilinan J."/>
            <person name="Riley R."/>
            <person name="LaButti K."/>
            <person name="Andreopoulos B."/>
            <person name="Lipzen A."/>
            <person name="Chen C."/>
            <person name="Yan M."/>
            <person name="Daum C."/>
            <person name="Ng V."/>
            <person name="Clum A."/>
            <person name="Steindorff A."/>
            <person name="Ohm R.A."/>
            <person name="Martin F."/>
            <person name="Silar P."/>
            <person name="Natvig D.O."/>
            <person name="Lalanne C."/>
            <person name="Gautier V."/>
            <person name="Ament-Velasquez S.L."/>
            <person name="Kruys A."/>
            <person name="Hutchinson M.I."/>
            <person name="Powell A.J."/>
            <person name="Barry K."/>
            <person name="Miller A.N."/>
            <person name="Grigoriev I.V."/>
            <person name="Debuchy R."/>
            <person name="Gladieux P."/>
            <person name="Hiltunen Thoren M."/>
            <person name="Johannesson H."/>
        </authorList>
    </citation>
    <scope>NUCLEOTIDE SEQUENCE</scope>
    <source>
        <strain evidence="7">CBS 141.50</strain>
    </source>
</reference>
<dbReference type="CDD" id="cd02440">
    <property type="entry name" value="AdoMet_MTases"/>
    <property type="match status" value="1"/>
</dbReference>
<comment type="similarity">
    <text evidence="1">Belongs to the CFA/CMAS family.</text>
</comment>
<dbReference type="AlphaFoldDB" id="A0AAN6ZK60"/>
<evidence type="ECO:0000256" key="6">
    <source>
        <dbReference type="SAM" id="MobiDB-lite"/>
    </source>
</evidence>
<evidence type="ECO:0000256" key="2">
    <source>
        <dbReference type="ARBA" id="ARBA00022603"/>
    </source>
</evidence>
<dbReference type="InterPro" id="IPR029063">
    <property type="entry name" value="SAM-dependent_MTases_sf"/>
</dbReference>
<evidence type="ECO:0000313" key="8">
    <source>
        <dbReference type="Proteomes" id="UP001302676"/>
    </source>
</evidence>
<dbReference type="InterPro" id="IPR050723">
    <property type="entry name" value="CFA/CMAS"/>
</dbReference>